<comment type="similarity">
    <text evidence="5">Belongs to the lariat debranching enzyme family.</text>
</comment>
<accession>A0A183J7K4</accession>
<dbReference type="Pfam" id="PF05011">
    <property type="entry name" value="DBR1"/>
    <property type="match status" value="1"/>
</dbReference>
<keyword evidence="12" id="KW-0539">Nucleus</keyword>
<evidence type="ECO:0000256" key="12">
    <source>
        <dbReference type="ARBA" id="ARBA00023242"/>
    </source>
</evidence>
<evidence type="ECO:0000256" key="6">
    <source>
        <dbReference type="ARBA" id="ARBA00022664"/>
    </source>
</evidence>
<evidence type="ECO:0000256" key="9">
    <source>
        <dbReference type="ARBA" id="ARBA00022833"/>
    </source>
</evidence>
<name>A0A183J7K4_9BILA</name>
<evidence type="ECO:0000256" key="2">
    <source>
        <dbReference type="ARBA" id="ARBA00001947"/>
    </source>
</evidence>
<dbReference type="Proteomes" id="UP000270296">
    <property type="component" value="Unassembled WGS sequence"/>
</dbReference>
<evidence type="ECO:0000256" key="13">
    <source>
        <dbReference type="ARBA" id="ARBA00058627"/>
    </source>
</evidence>
<dbReference type="InterPro" id="IPR007708">
    <property type="entry name" value="DBR1_C"/>
</dbReference>
<dbReference type="PANTHER" id="PTHR12849:SF0">
    <property type="entry name" value="LARIAT DEBRANCHING ENZYME"/>
    <property type="match status" value="1"/>
</dbReference>
<evidence type="ECO:0000313" key="16">
    <source>
        <dbReference type="Proteomes" id="UP000270296"/>
    </source>
</evidence>
<evidence type="ECO:0000256" key="11">
    <source>
        <dbReference type="ARBA" id="ARBA00023211"/>
    </source>
</evidence>
<dbReference type="WBParaSite" id="SBAD_0001224801-mRNA-1">
    <property type="protein sequence ID" value="SBAD_0001224801-mRNA-1"/>
    <property type="gene ID" value="SBAD_0001224801"/>
</dbReference>
<evidence type="ECO:0000313" key="17">
    <source>
        <dbReference type="WBParaSite" id="SBAD_0001224801-mRNA-1"/>
    </source>
</evidence>
<keyword evidence="6" id="KW-0507">mRNA processing</keyword>
<dbReference type="EMBL" id="UZAM01016495">
    <property type="protein sequence ID" value="VDP43492.1"/>
    <property type="molecule type" value="Genomic_DNA"/>
</dbReference>
<dbReference type="GO" id="GO:0008419">
    <property type="term" value="F:RNA lariat debranching enzyme activity"/>
    <property type="evidence" value="ECO:0007669"/>
    <property type="project" value="TreeGrafter"/>
</dbReference>
<dbReference type="GO" id="GO:0046872">
    <property type="term" value="F:metal ion binding"/>
    <property type="evidence" value="ECO:0007669"/>
    <property type="project" value="UniProtKB-KW"/>
</dbReference>
<sequence length="435" mass="48701">MVNVAVIGCAHGELDNIFHLVRYMMTQKNVAIDLLICCGDFQAVRNRQEMESMAVPAKFRRMTDFHRYYDGSAQAPVLTIFVGGNHEASSYMAELPYGGWVAPNIYYLGIAGVVNVCGLRIAGLSGIYKSHDYYRGHFEVPPYSNSTVRSVYHTRSEDVFRLKCIRQPIDVFVSHEWPLGIHHFGDYSTLFTRKPFLRDDAENDQLGSPPGRELLEQLKPRFWFAAHLHVKFAAFCDHGAGRSTRFLALDKCLPHRKFAQVVQIPTSGAENVPAKLMYDLEWLAILRQTDHLMKSFVKTAPAEADLNGHTTVLPFYLNPQTKIFCDKLGITDIPSILQKRVPTSVSSKESKDDPSGSSSIFDSFLSSTTATFSESSFNPDEILLDETGSEAVEKEISTCENDLSFAGLKRVISCDSGAPAMLKRRNESIYSDTPE</sequence>
<dbReference type="InterPro" id="IPR004843">
    <property type="entry name" value="Calcineurin-like_PHP"/>
</dbReference>
<keyword evidence="10" id="KW-0408">Iron</keyword>
<keyword evidence="7" id="KW-0479">Metal-binding</keyword>
<evidence type="ECO:0000256" key="10">
    <source>
        <dbReference type="ARBA" id="ARBA00023004"/>
    </source>
</evidence>
<evidence type="ECO:0000313" key="15">
    <source>
        <dbReference type="EMBL" id="VDP43492.1"/>
    </source>
</evidence>
<dbReference type="GO" id="GO:0000398">
    <property type="term" value="P:mRNA splicing, via spliceosome"/>
    <property type="evidence" value="ECO:0007669"/>
    <property type="project" value="TreeGrafter"/>
</dbReference>
<protein>
    <submittedName>
        <fullName evidence="17">DBR1 domain-containing protein</fullName>
    </submittedName>
</protein>
<evidence type="ECO:0000259" key="14">
    <source>
        <dbReference type="SMART" id="SM01124"/>
    </source>
</evidence>
<evidence type="ECO:0000256" key="4">
    <source>
        <dbReference type="ARBA" id="ARBA00004123"/>
    </source>
</evidence>
<comment type="cofactor">
    <cofactor evidence="1">
        <name>Mn(2+)</name>
        <dbReference type="ChEBI" id="CHEBI:29035"/>
    </cofactor>
</comment>
<keyword evidence="11" id="KW-0464">Manganese</keyword>
<proteinExistence type="inferred from homology"/>
<keyword evidence="8" id="KW-0378">Hydrolase</keyword>
<feature type="domain" description="Lariat debranching enzyme C-terminal" evidence="14">
    <location>
        <begin position="236"/>
        <end position="334"/>
    </location>
</feature>
<dbReference type="FunFam" id="3.60.21.10:FF:000035">
    <property type="entry name" value="Lariat debranching enzyme"/>
    <property type="match status" value="1"/>
</dbReference>
<reference evidence="15 16" key="2">
    <citation type="submission" date="2018-11" db="EMBL/GenBank/DDBJ databases">
        <authorList>
            <consortium name="Pathogen Informatics"/>
        </authorList>
    </citation>
    <scope>NUCLEOTIDE SEQUENCE [LARGE SCALE GENOMIC DNA]</scope>
</reference>
<comment type="subcellular location">
    <subcellularLocation>
        <location evidence="4">Nucleus</location>
    </subcellularLocation>
</comment>
<reference evidence="17" key="1">
    <citation type="submission" date="2016-06" db="UniProtKB">
        <authorList>
            <consortium name="WormBaseParasite"/>
        </authorList>
    </citation>
    <scope>IDENTIFICATION</scope>
</reference>
<dbReference type="OrthoDB" id="407609at2759"/>
<comment type="function">
    <text evidence="13">Cleaves the 2'-5' phosphodiester linkage at the branch point of lariat intron pre-mRNAs after splicing and converts them into linear molecules that are subsequently degraded. It thereby facilitates ribonucleotide turnover.</text>
</comment>
<gene>
    <name evidence="15" type="ORF">SBAD_LOCUS11852</name>
</gene>
<dbReference type="AlphaFoldDB" id="A0A183J7K4"/>
<keyword evidence="9" id="KW-0862">Zinc</keyword>
<dbReference type="PANTHER" id="PTHR12849">
    <property type="entry name" value="RNA LARIAT DEBRANCHING ENZYME"/>
    <property type="match status" value="1"/>
</dbReference>
<comment type="cofactor">
    <cofactor evidence="2">
        <name>Zn(2+)</name>
        <dbReference type="ChEBI" id="CHEBI:29105"/>
    </cofactor>
</comment>
<evidence type="ECO:0000256" key="7">
    <source>
        <dbReference type="ARBA" id="ARBA00022723"/>
    </source>
</evidence>
<dbReference type="InterPro" id="IPR041816">
    <property type="entry name" value="Dbr1_N"/>
</dbReference>
<keyword evidence="16" id="KW-1185">Reference proteome</keyword>
<dbReference type="CDD" id="cd00844">
    <property type="entry name" value="MPP_Dbr1_N"/>
    <property type="match status" value="1"/>
</dbReference>
<evidence type="ECO:0000256" key="5">
    <source>
        <dbReference type="ARBA" id="ARBA00006045"/>
    </source>
</evidence>
<dbReference type="SUPFAM" id="SSF56300">
    <property type="entry name" value="Metallo-dependent phosphatases"/>
    <property type="match status" value="1"/>
</dbReference>
<organism evidence="17">
    <name type="scientific">Soboliphyme baturini</name>
    <dbReference type="NCBI Taxonomy" id="241478"/>
    <lineage>
        <taxon>Eukaryota</taxon>
        <taxon>Metazoa</taxon>
        <taxon>Ecdysozoa</taxon>
        <taxon>Nematoda</taxon>
        <taxon>Enoplea</taxon>
        <taxon>Dorylaimia</taxon>
        <taxon>Dioctophymatida</taxon>
        <taxon>Dioctophymatoidea</taxon>
        <taxon>Soboliphymatidae</taxon>
        <taxon>Soboliphyme</taxon>
    </lineage>
</organism>
<dbReference type="SMART" id="SM01124">
    <property type="entry name" value="DBR1"/>
    <property type="match status" value="1"/>
</dbReference>
<evidence type="ECO:0000256" key="3">
    <source>
        <dbReference type="ARBA" id="ARBA00001954"/>
    </source>
</evidence>
<dbReference type="Pfam" id="PF00149">
    <property type="entry name" value="Metallophos"/>
    <property type="match status" value="1"/>
</dbReference>
<evidence type="ECO:0000256" key="8">
    <source>
        <dbReference type="ARBA" id="ARBA00022801"/>
    </source>
</evidence>
<comment type="cofactor">
    <cofactor evidence="3">
        <name>Fe(2+)</name>
        <dbReference type="ChEBI" id="CHEBI:29033"/>
    </cofactor>
</comment>
<dbReference type="GO" id="GO:0005634">
    <property type="term" value="C:nucleus"/>
    <property type="evidence" value="ECO:0007669"/>
    <property type="project" value="UniProtKB-SubCell"/>
</dbReference>
<dbReference type="InterPro" id="IPR029052">
    <property type="entry name" value="Metallo-depent_PP-like"/>
</dbReference>
<evidence type="ECO:0000256" key="1">
    <source>
        <dbReference type="ARBA" id="ARBA00001936"/>
    </source>
</evidence>